<dbReference type="Proteomes" id="UP000326953">
    <property type="component" value="Unassembled WGS sequence"/>
</dbReference>
<protein>
    <submittedName>
        <fullName evidence="2">Uncharacterized protein</fullName>
    </submittedName>
</protein>
<name>A0A5E6VZ09_PSEFL</name>
<keyword evidence="1" id="KW-0175">Coiled coil</keyword>
<evidence type="ECO:0000313" key="2">
    <source>
        <dbReference type="EMBL" id="VVN21650.1"/>
    </source>
</evidence>
<reference evidence="2 3" key="1">
    <citation type="submission" date="2019-09" db="EMBL/GenBank/DDBJ databases">
        <authorList>
            <person name="Chandra G."/>
            <person name="Truman W A."/>
        </authorList>
    </citation>
    <scope>NUCLEOTIDE SEQUENCE [LARGE SCALE GENOMIC DNA]</scope>
    <source>
        <strain evidence="2">PS662</strain>
    </source>
</reference>
<dbReference type="RefSeq" id="WP_224791399.1">
    <property type="nucleotide sequence ID" value="NZ_CABVHK010000015.1"/>
</dbReference>
<proteinExistence type="predicted"/>
<dbReference type="AlphaFoldDB" id="A0A5E6VZ09"/>
<evidence type="ECO:0000313" key="3">
    <source>
        <dbReference type="Proteomes" id="UP000326953"/>
    </source>
</evidence>
<feature type="coiled-coil region" evidence="1">
    <location>
        <begin position="26"/>
        <end position="81"/>
    </location>
</feature>
<sequence>MDPYEIEDTSDWLGSPTELETCRQFLRMTENEIQELTLQVRKARQDIFGLVQMHAEVSAERDQLRAELSPARAEAADANRKANSIETKSNWELMAQNKVISELHGKLRELTGKDPFTKIESA</sequence>
<evidence type="ECO:0000256" key="1">
    <source>
        <dbReference type="SAM" id="Coils"/>
    </source>
</evidence>
<dbReference type="EMBL" id="CABVHK010000015">
    <property type="protein sequence ID" value="VVN21650.1"/>
    <property type="molecule type" value="Genomic_DNA"/>
</dbReference>
<organism evidence="2 3">
    <name type="scientific">Pseudomonas fluorescens</name>
    <dbReference type="NCBI Taxonomy" id="294"/>
    <lineage>
        <taxon>Bacteria</taxon>
        <taxon>Pseudomonadati</taxon>
        <taxon>Pseudomonadota</taxon>
        <taxon>Gammaproteobacteria</taxon>
        <taxon>Pseudomonadales</taxon>
        <taxon>Pseudomonadaceae</taxon>
        <taxon>Pseudomonas</taxon>
    </lineage>
</organism>
<accession>A0A5E6VZ09</accession>
<gene>
    <name evidence="2" type="ORF">PS662_04399</name>
</gene>